<reference evidence="3 4" key="2">
    <citation type="journal article" date="2016" name="Infect. Immun.">
        <title>Helicobacter saguini, a Novel Helicobacter Isolated from Cotton-Top Tamarins with Ulcerative Colitis, Has Proinflammatory Properties and Induces Typhlocolitis and Dysplasia in Gnotobiotic IL-10-/- Mice.</title>
        <authorList>
            <person name="Shen Z."/>
            <person name="Mannion A."/>
            <person name="Whary M.T."/>
            <person name="Muthupalani S."/>
            <person name="Sheh A."/>
            <person name="Feng Y."/>
            <person name="Gong G."/>
            <person name="Vandamme P."/>
            <person name="Holcombe H.R."/>
            <person name="Paster B.J."/>
            <person name="Fox J.G."/>
        </authorList>
    </citation>
    <scope>NUCLEOTIDE SEQUENCE [LARGE SCALE GENOMIC DNA]</scope>
    <source>
        <strain evidence="3 4">MIT 97-6194</strain>
    </source>
</reference>
<evidence type="ECO:0000313" key="3">
    <source>
        <dbReference type="EMBL" id="TLD91874.1"/>
    </source>
</evidence>
<keyword evidence="1" id="KW-0472">Membrane</keyword>
<proteinExistence type="predicted"/>
<name>A0A347VRF0_9HELI</name>
<dbReference type="RefSeq" id="WP_034570194.1">
    <property type="nucleotide sequence ID" value="NZ_JRMP02000026.1"/>
</dbReference>
<dbReference type="Proteomes" id="UP000029714">
    <property type="component" value="Unassembled WGS sequence"/>
</dbReference>
<dbReference type="EMBL" id="QBIU01000001">
    <property type="protein sequence ID" value="MWV68757.1"/>
    <property type="molecule type" value="Genomic_DNA"/>
</dbReference>
<keyword evidence="1" id="KW-0812">Transmembrane</keyword>
<dbReference type="EMBL" id="JRMP02000026">
    <property type="protein sequence ID" value="TLD91874.1"/>
    <property type="molecule type" value="Genomic_DNA"/>
</dbReference>
<accession>A0A347VRF0</accession>
<keyword evidence="1" id="KW-1133">Transmembrane helix</keyword>
<dbReference type="Proteomes" id="UP000477070">
    <property type="component" value="Unassembled WGS sequence"/>
</dbReference>
<sequence>MRFFKLKFRKGDIFVIPLCIVMFGGWYYFLTKDYAKEQDKQLANRLDKLAKDCRGGDQKSCDIYIEILNKSYKD</sequence>
<organism evidence="3 4">
    <name type="scientific">Helicobacter saguini</name>
    <dbReference type="NCBI Taxonomy" id="1548018"/>
    <lineage>
        <taxon>Bacteria</taxon>
        <taxon>Pseudomonadati</taxon>
        <taxon>Campylobacterota</taxon>
        <taxon>Epsilonproteobacteria</taxon>
        <taxon>Campylobacterales</taxon>
        <taxon>Helicobacteraceae</taxon>
        <taxon>Helicobacter</taxon>
    </lineage>
</organism>
<protein>
    <submittedName>
        <fullName evidence="3">Uncharacterized protein</fullName>
    </submittedName>
</protein>
<evidence type="ECO:0000313" key="2">
    <source>
        <dbReference type="EMBL" id="MWV68757.1"/>
    </source>
</evidence>
<keyword evidence="4" id="KW-1185">Reference proteome</keyword>
<comment type="caution">
    <text evidence="3">The sequence shown here is derived from an EMBL/GenBank/DDBJ whole genome shotgun (WGS) entry which is preliminary data.</text>
</comment>
<dbReference type="AlphaFoldDB" id="A0A347VRF0"/>
<reference evidence="3" key="3">
    <citation type="submission" date="2018-04" db="EMBL/GenBank/DDBJ databases">
        <authorList>
            <person name="Sheh A."/>
            <person name="Shen Z."/>
            <person name="Mannion A.J."/>
            <person name="Fox J.G."/>
        </authorList>
    </citation>
    <scope>NUCLEOTIDE SEQUENCE</scope>
    <source>
        <strain evidence="3">MIT 97-6194</strain>
    </source>
</reference>
<evidence type="ECO:0000256" key="1">
    <source>
        <dbReference type="SAM" id="Phobius"/>
    </source>
</evidence>
<reference evidence="2 5" key="4">
    <citation type="submission" date="2019-12" db="EMBL/GenBank/DDBJ databases">
        <title>Multi-Generational Helicobacter saguini Isolates.</title>
        <authorList>
            <person name="Mannion A."/>
            <person name="Shen Z."/>
            <person name="Fox J.G."/>
        </authorList>
    </citation>
    <scope>NUCLEOTIDE SEQUENCE [LARGE SCALE GENOMIC DNA]</scope>
    <source>
        <strain evidence="2">16-048</strain>
        <strain evidence="5">16-048 (F4)</strain>
    </source>
</reference>
<feature type="transmembrane region" description="Helical" evidence="1">
    <location>
        <begin position="12"/>
        <end position="30"/>
    </location>
</feature>
<dbReference type="OrthoDB" id="5329297at2"/>
<evidence type="ECO:0000313" key="4">
    <source>
        <dbReference type="Proteomes" id="UP000029714"/>
    </source>
</evidence>
<reference evidence="3 4" key="1">
    <citation type="journal article" date="2014" name="Genome Announc.">
        <title>Draft genome sequences of eight enterohepatic helicobacter species isolated from both laboratory and wild rodents.</title>
        <authorList>
            <person name="Sheh A."/>
            <person name="Shen Z."/>
            <person name="Fox J.G."/>
        </authorList>
    </citation>
    <scope>NUCLEOTIDE SEQUENCE [LARGE SCALE GENOMIC DNA]</scope>
    <source>
        <strain evidence="3 4">MIT 97-6194</strain>
    </source>
</reference>
<gene>
    <name evidence="2" type="ORF">DCO61_01615</name>
    <name evidence="3" type="ORF">LS64_011160</name>
</gene>
<evidence type="ECO:0000313" key="5">
    <source>
        <dbReference type="Proteomes" id="UP000477070"/>
    </source>
</evidence>